<keyword evidence="5" id="KW-0479">Metal-binding</keyword>
<evidence type="ECO:0000259" key="9">
    <source>
        <dbReference type="Pfam" id="PF01743"/>
    </source>
</evidence>
<evidence type="ECO:0000256" key="4">
    <source>
        <dbReference type="ARBA" id="ARBA00022695"/>
    </source>
</evidence>
<dbReference type="AlphaFoldDB" id="A0A238L2Y7"/>
<dbReference type="InterPro" id="IPR043519">
    <property type="entry name" value="NT_sf"/>
</dbReference>
<evidence type="ECO:0000256" key="5">
    <source>
        <dbReference type="ARBA" id="ARBA00022723"/>
    </source>
</evidence>
<comment type="cofactor">
    <cofactor evidence="1">
        <name>Mg(2+)</name>
        <dbReference type="ChEBI" id="CHEBI:18420"/>
    </cofactor>
</comment>
<keyword evidence="7" id="KW-0460">Magnesium</keyword>
<accession>A0A238L2Y7</accession>
<evidence type="ECO:0000256" key="1">
    <source>
        <dbReference type="ARBA" id="ARBA00001946"/>
    </source>
</evidence>
<dbReference type="OrthoDB" id="9805698at2"/>
<feature type="domain" description="tRNA nucleotidyltransferase/poly(A) polymerase RNA and SrmB- binding" evidence="10">
    <location>
        <begin position="184"/>
        <end position="239"/>
    </location>
</feature>
<keyword evidence="12" id="KW-1185">Reference proteome</keyword>
<dbReference type="InterPro" id="IPR050264">
    <property type="entry name" value="Bact_CCA-adding_enz_type3_sf"/>
</dbReference>
<organism evidence="11 12">
    <name type="scientific">Pelagimonas varians</name>
    <dbReference type="NCBI Taxonomy" id="696760"/>
    <lineage>
        <taxon>Bacteria</taxon>
        <taxon>Pseudomonadati</taxon>
        <taxon>Pseudomonadota</taxon>
        <taxon>Alphaproteobacteria</taxon>
        <taxon>Rhodobacterales</taxon>
        <taxon>Roseobacteraceae</taxon>
        <taxon>Pelagimonas</taxon>
    </lineage>
</organism>
<evidence type="ECO:0000313" key="12">
    <source>
        <dbReference type="Proteomes" id="UP000220836"/>
    </source>
</evidence>
<reference evidence="11 12" key="1">
    <citation type="submission" date="2017-05" db="EMBL/GenBank/DDBJ databases">
        <authorList>
            <person name="Song R."/>
            <person name="Chenine A.L."/>
            <person name="Ruprecht R.M."/>
        </authorList>
    </citation>
    <scope>NUCLEOTIDE SEQUENCE [LARGE SCALE GENOMIC DNA]</scope>
    <source>
        <strain evidence="11 12">CECT 8663</strain>
    </source>
</reference>
<dbReference type="GO" id="GO:0004810">
    <property type="term" value="F:CCA tRNA nucleotidyltransferase activity"/>
    <property type="evidence" value="ECO:0007669"/>
    <property type="project" value="UniProtKB-EC"/>
</dbReference>
<dbReference type="Proteomes" id="UP000220836">
    <property type="component" value="Unassembled WGS sequence"/>
</dbReference>
<dbReference type="InterPro" id="IPR002646">
    <property type="entry name" value="PolA_pol_head_dom"/>
</dbReference>
<dbReference type="GO" id="GO:0046872">
    <property type="term" value="F:metal ion binding"/>
    <property type="evidence" value="ECO:0007669"/>
    <property type="project" value="UniProtKB-KW"/>
</dbReference>
<keyword evidence="2 8" id="KW-0808">Transferase</keyword>
<dbReference type="RefSeq" id="WP_097806631.1">
    <property type="nucleotide sequence ID" value="NZ_FXYH01000021.1"/>
</dbReference>
<dbReference type="SUPFAM" id="SSF81891">
    <property type="entry name" value="Poly A polymerase C-terminal region-like"/>
    <property type="match status" value="1"/>
</dbReference>
<keyword evidence="3" id="KW-0819">tRNA processing</keyword>
<dbReference type="Pfam" id="PF12627">
    <property type="entry name" value="PolyA_pol_RNAbd"/>
    <property type="match status" value="1"/>
</dbReference>
<dbReference type="GO" id="GO:0000049">
    <property type="term" value="F:tRNA binding"/>
    <property type="evidence" value="ECO:0007669"/>
    <property type="project" value="TreeGrafter"/>
</dbReference>
<dbReference type="Gene3D" id="3.30.460.10">
    <property type="entry name" value="Beta Polymerase, domain 2"/>
    <property type="match status" value="1"/>
</dbReference>
<dbReference type="Gene3D" id="1.10.3090.10">
    <property type="entry name" value="cca-adding enzyme, domain 2"/>
    <property type="match status" value="1"/>
</dbReference>
<gene>
    <name evidence="11" type="primary">cca</name>
    <name evidence="11" type="ORF">PEV8663_04215</name>
</gene>
<evidence type="ECO:0000256" key="8">
    <source>
        <dbReference type="RuleBase" id="RU003953"/>
    </source>
</evidence>
<dbReference type="SUPFAM" id="SSF81301">
    <property type="entry name" value="Nucleotidyltransferase"/>
    <property type="match status" value="1"/>
</dbReference>
<protein>
    <submittedName>
        <fullName evidence="11">CCA-adding enzyme</fullName>
        <ecNumber evidence="11">2.7.7.72</ecNumber>
    </submittedName>
</protein>
<evidence type="ECO:0000313" key="11">
    <source>
        <dbReference type="EMBL" id="SMX49433.1"/>
    </source>
</evidence>
<keyword evidence="8" id="KW-0694">RNA-binding</keyword>
<evidence type="ECO:0000256" key="6">
    <source>
        <dbReference type="ARBA" id="ARBA00022741"/>
    </source>
</evidence>
<evidence type="ECO:0000259" key="10">
    <source>
        <dbReference type="Pfam" id="PF12627"/>
    </source>
</evidence>
<dbReference type="GO" id="GO:0008033">
    <property type="term" value="P:tRNA processing"/>
    <property type="evidence" value="ECO:0007669"/>
    <property type="project" value="UniProtKB-KW"/>
</dbReference>
<dbReference type="GO" id="GO:0000166">
    <property type="term" value="F:nucleotide binding"/>
    <property type="evidence" value="ECO:0007669"/>
    <property type="project" value="UniProtKB-KW"/>
</dbReference>
<dbReference type="EC" id="2.7.7.72" evidence="11"/>
<dbReference type="PANTHER" id="PTHR46173:SF1">
    <property type="entry name" value="CCA TRNA NUCLEOTIDYLTRANSFERASE 1, MITOCHONDRIAL"/>
    <property type="match status" value="1"/>
</dbReference>
<evidence type="ECO:0000256" key="2">
    <source>
        <dbReference type="ARBA" id="ARBA00022679"/>
    </source>
</evidence>
<feature type="domain" description="Poly A polymerase head" evidence="9">
    <location>
        <begin position="28"/>
        <end position="150"/>
    </location>
</feature>
<dbReference type="PANTHER" id="PTHR46173">
    <property type="entry name" value="CCA TRNA NUCLEOTIDYLTRANSFERASE 1, MITOCHONDRIAL"/>
    <property type="match status" value="1"/>
</dbReference>
<dbReference type="InterPro" id="IPR032828">
    <property type="entry name" value="PolyA_RNA-bd"/>
</dbReference>
<dbReference type="Pfam" id="PF01743">
    <property type="entry name" value="PolyA_pol"/>
    <property type="match status" value="1"/>
</dbReference>
<sequence length="387" mass="41582">MTTVSGDWLTSAGAQSVLAMLEDSGYSAYAVGGCVRNALLDVAVADVDISTNARPQTVIELAKKAGLRSVPTGVDHGTVTVVAEGEGYEVTTFRADIETDGRRAVVQFSDDIGQDAIRRDFTMNALYADRRGLVLDPLGGLPDLRARHLRFIEDADLRIREDYLRILRFFRFFAWFGDPEAGMDADALAAIAGNLDGLSQLSRERVGSEMIKLLSAADPVMAVAVMEQTGVLMQILPGAVSRSLGPLILHETTLSLAPNALRRLAVMGFSDGPSLRLSKAQQRQLDLYRSLIGATEPPKVIAYRHGAKVATEAIALQAASFEHPLTLPDVPSLQAAASFRFPVIAADLMPEISGAALGRTLKHLENLWIASDFTLGKEALLALRGEG</sequence>
<evidence type="ECO:0000256" key="3">
    <source>
        <dbReference type="ARBA" id="ARBA00022694"/>
    </source>
</evidence>
<keyword evidence="6" id="KW-0547">Nucleotide-binding</keyword>
<proteinExistence type="inferred from homology"/>
<comment type="similarity">
    <text evidence="8">Belongs to the tRNA nucleotidyltransferase/poly(A) polymerase family.</text>
</comment>
<evidence type="ECO:0000256" key="7">
    <source>
        <dbReference type="ARBA" id="ARBA00022842"/>
    </source>
</evidence>
<name>A0A238L2Y7_9RHOB</name>
<keyword evidence="4 11" id="KW-0548">Nucleotidyltransferase</keyword>
<dbReference type="EMBL" id="FXYH01000021">
    <property type="protein sequence ID" value="SMX49433.1"/>
    <property type="molecule type" value="Genomic_DNA"/>
</dbReference>
<dbReference type="CDD" id="cd05398">
    <property type="entry name" value="NT_ClassII-CCAase"/>
    <property type="match status" value="1"/>
</dbReference>